<dbReference type="PANTHER" id="PTHR19303">
    <property type="entry name" value="TRANSPOSON"/>
    <property type="match status" value="1"/>
</dbReference>
<dbReference type="PANTHER" id="PTHR19303:SF74">
    <property type="entry name" value="POGO TRANSPOSABLE ELEMENT WITH KRAB DOMAIN"/>
    <property type="match status" value="1"/>
</dbReference>
<accession>A0A8H5ZQA7</accession>
<feature type="region of interest" description="Disordered" evidence="1">
    <location>
        <begin position="267"/>
        <end position="331"/>
    </location>
</feature>
<dbReference type="Pfam" id="PF03184">
    <property type="entry name" value="DDE_1"/>
    <property type="match status" value="1"/>
</dbReference>
<dbReference type="InterPro" id="IPR050863">
    <property type="entry name" value="CenT-Element_Derived"/>
</dbReference>
<dbReference type="InterPro" id="IPR036397">
    <property type="entry name" value="RNaseH_sf"/>
</dbReference>
<dbReference type="Gene3D" id="3.30.420.10">
    <property type="entry name" value="Ribonuclease H-like superfamily/Ribonuclease H"/>
    <property type="match status" value="1"/>
</dbReference>
<dbReference type="GO" id="GO:0003677">
    <property type="term" value="F:DNA binding"/>
    <property type="evidence" value="ECO:0007669"/>
    <property type="project" value="TreeGrafter"/>
</dbReference>
<feature type="domain" description="DDE-1" evidence="2">
    <location>
        <begin position="5"/>
        <end position="127"/>
    </location>
</feature>
<feature type="compositionally biased region" description="Basic residues" evidence="1">
    <location>
        <begin position="279"/>
        <end position="288"/>
    </location>
</feature>
<dbReference type="GO" id="GO:0005634">
    <property type="term" value="C:nucleus"/>
    <property type="evidence" value="ECO:0007669"/>
    <property type="project" value="TreeGrafter"/>
</dbReference>
<evidence type="ECO:0000256" key="1">
    <source>
        <dbReference type="SAM" id="MobiDB-lite"/>
    </source>
</evidence>
<evidence type="ECO:0000313" key="4">
    <source>
        <dbReference type="Proteomes" id="UP000624244"/>
    </source>
</evidence>
<comment type="caution">
    <text evidence="3">The sequence shown here is derived from an EMBL/GenBank/DDBJ whole genome shotgun (WGS) entry which is preliminary data.</text>
</comment>
<evidence type="ECO:0000259" key="2">
    <source>
        <dbReference type="Pfam" id="PF03184"/>
    </source>
</evidence>
<reference evidence="3" key="1">
    <citation type="submission" date="2019-11" db="EMBL/GenBank/DDBJ databases">
        <title>Bipolaris sorokiniana Genome sequencing.</title>
        <authorList>
            <person name="Wang H."/>
        </authorList>
    </citation>
    <scope>NUCLEOTIDE SEQUENCE</scope>
</reference>
<sequence>MSSLNGYNDSKISLEWLTRVFDPQTSGRANGKPRVLICDGFGTHETLEVLEFCFANNITMCHLPSHTSHKLQPCDVGVFGPLKTAYRDEVERLCRGGLEAVSKEHFTSVYKPARETAITRRNIIAAWAASGLSPFNPERVLRKMPKPPSEIAVLDVLACTQDQQVVQVPETPVTPVTTEAVMSLHNLIKQDAHALGEQSNQRLQKYVQKLASAAQISLAKQTLLQDQNEFLTKVNKEATVRRSTRSIVLGKAKVMSFEDLEEARAKRAEKEEKASAAKVPKKRGRKPKSSAEVPVEEVTEVAGASLQGEGEAADATVQTNNIPGLRQPETRPLWRAPVAKIY</sequence>
<dbReference type="InterPro" id="IPR004875">
    <property type="entry name" value="DDE_SF_endonuclease_dom"/>
</dbReference>
<name>A0A8H5ZQA7_COCSA</name>
<dbReference type="Proteomes" id="UP000624244">
    <property type="component" value="Unassembled WGS sequence"/>
</dbReference>
<dbReference type="AlphaFoldDB" id="A0A8H5ZQA7"/>
<organism evidence="3 4">
    <name type="scientific">Cochliobolus sativus</name>
    <name type="common">Common root rot and spot blotch fungus</name>
    <name type="synonym">Bipolaris sorokiniana</name>
    <dbReference type="NCBI Taxonomy" id="45130"/>
    <lineage>
        <taxon>Eukaryota</taxon>
        <taxon>Fungi</taxon>
        <taxon>Dikarya</taxon>
        <taxon>Ascomycota</taxon>
        <taxon>Pezizomycotina</taxon>
        <taxon>Dothideomycetes</taxon>
        <taxon>Pleosporomycetidae</taxon>
        <taxon>Pleosporales</taxon>
        <taxon>Pleosporineae</taxon>
        <taxon>Pleosporaceae</taxon>
        <taxon>Bipolaris</taxon>
    </lineage>
</organism>
<protein>
    <recommendedName>
        <fullName evidence="2">DDE-1 domain-containing protein</fullName>
    </recommendedName>
</protein>
<dbReference type="EMBL" id="WNKQ01000004">
    <property type="protein sequence ID" value="KAF5852275.1"/>
    <property type="molecule type" value="Genomic_DNA"/>
</dbReference>
<evidence type="ECO:0000313" key="3">
    <source>
        <dbReference type="EMBL" id="KAF5852275.1"/>
    </source>
</evidence>
<proteinExistence type="predicted"/>
<gene>
    <name evidence="3" type="ORF">GGP41_001034</name>
</gene>